<dbReference type="GeneID" id="81376411"/>
<evidence type="ECO:0000313" key="3">
    <source>
        <dbReference type="Proteomes" id="UP001147747"/>
    </source>
</evidence>
<protein>
    <submittedName>
        <fullName evidence="2">Uncharacterized protein</fullName>
    </submittedName>
</protein>
<gene>
    <name evidence="2" type="ORF">N7509_012794</name>
</gene>
<dbReference type="RefSeq" id="XP_056480938.1">
    <property type="nucleotide sequence ID" value="XM_056637431.1"/>
</dbReference>
<comment type="caution">
    <text evidence="2">The sequence shown here is derived from an EMBL/GenBank/DDBJ whole genome shotgun (WGS) entry which is preliminary data.</text>
</comment>
<dbReference type="Proteomes" id="UP001147747">
    <property type="component" value="Unassembled WGS sequence"/>
</dbReference>
<dbReference type="Pfam" id="PF12311">
    <property type="entry name" value="DUF3632"/>
    <property type="match status" value="1"/>
</dbReference>
<dbReference type="AlphaFoldDB" id="A0A9W9VBE2"/>
<feature type="region of interest" description="Disordered" evidence="1">
    <location>
        <begin position="1"/>
        <end position="24"/>
    </location>
</feature>
<evidence type="ECO:0000256" key="1">
    <source>
        <dbReference type="SAM" id="MobiDB-lite"/>
    </source>
</evidence>
<organism evidence="2 3">
    <name type="scientific">Penicillium cosmopolitanum</name>
    <dbReference type="NCBI Taxonomy" id="1131564"/>
    <lineage>
        <taxon>Eukaryota</taxon>
        <taxon>Fungi</taxon>
        <taxon>Dikarya</taxon>
        <taxon>Ascomycota</taxon>
        <taxon>Pezizomycotina</taxon>
        <taxon>Eurotiomycetes</taxon>
        <taxon>Eurotiomycetidae</taxon>
        <taxon>Eurotiales</taxon>
        <taxon>Aspergillaceae</taxon>
        <taxon>Penicillium</taxon>
    </lineage>
</organism>
<reference evidence="2" key="1">
    <citation type="submission" date="2022-12" db="EMBL/GenBank/DDBJ databases">
        <authorList>
            <person name="Petersen C."/>
        </authorList>
    </citation>
    <scope>NUCLEOTIDE SEQUENCE</scope>
    <source>
        <strain evidence="2">IBT 29677</strain>
    </source>
</reference>
<dbReference type="PANTHER" id="PTHR38797:SF7">
    <property type="entry name" value="TRANSCRIPTION FACTOR DOMAIN-CONTAINING PROTEIN"/>
    <property type="match status" value="1"/>
</dbReference>
<accession>A0A9W9VBE2</accession>
<dbReference type="InterPro" id="IPR053204">
    <property type="entry name" value="Oxopyrrolidines_Biosynth-assoc"/>
</dbReference>
<evidence type="ECO:0000313" key="2">
    <source>
        <dbReference type="EMBL" id="KAJ5375908.1"/>
    </source>
</evidence>
<dbReference type="OrthoDB" id="3350591at2759"/>
<keyword evidence="3" id="KW-1185">Reference proteome</keyword>
<reference evidence="2" key="2">
    <citation type="journal article" date="2023" name="IMA Fungus">
        <title>Comparative genomic study of the Penicillium genus elucidates a diverse pangenome and 15 lateral gene transfer events.</title>
        <authorList>
            <person name="Petersen C."/>
            <person name="Sorensen T."/>
            <person name="Nielsen M.R."/>
            <person name="Sondergaard T.E."/>
            <person name="Sorensen J.L."/>
            <person name="Fitzpatrick D.A."/>
            <person name="Frisvad J.C."/>
            <person name="Nielsen K.L."/>
        </authorList>
    </citation>
    <scope>NUCLEOTIDE SEQUENCE</scope>
    <source>
        <strain evidence="2">IBT 29677</strain>
    </source>
</reference>
<dbReference type="EMBL" id="JAPZBU010000012">
    <property type="protein sequence ID" value="KAJ5375908.1"/>
    <property type="molecule type" value="Genomic_DNA"/>
</dbReference>
<sequence>MSSLESHHPPKPSREEKRAQYDMSNSQEVWQGLRDEAINIGSQFVNFELEVTQIEERIHDLWDELIHAAIAIPTGGAEHDRLVTLVLSTRELGVLARRGKSANPPESSHVEEAILPNGQRLWIDLPYFIEDVQAFWTQESVSLAALKLENLATWTAKLCASGVFANELSFVALWLFKQTFEIFRQSDKSEPGGNAEQISVIELLPACTAWMQFNNFKLVQLAVANRESQSASENRLGALTLPGELAKNAQIPANGFSIPRWIFWRQRLKDLHKGGDAQMMKMTRSCFEAMILTGIHIGVAVPGERRYLNNLFRVLDEELASREVKASIGPEDIAIDMKWAESDEENA</sequence>
<proteinExistence type="predicted"/>
<dbReference type="PANTHER" id="PTHR38797">
    <property type="entry name" value="NUCLEAR PORE COMPLEX PROTEIN NUP85-RELATED"/>
    <property type="match status" value="1"/>
</dbReference>
<feature type="compositionally biased region" description="Basic and acidic residues" evidence="1">
    <location>
        <begin position="1"/>
        <end position="20"/>
    </location>
</feature>
<dbReference type="InterPro" id="IPR022085">
    <property type="entry name" value="OpdG"/>
</dbReference>
<name>A0A9W9VBE2_9EURO</name>